<reference evidence="2 3" key="1">
    <citation type="submission" date="2023-10" db="EMBL/GenBank/DDBJ databases">
        <title>Chromosome-scale genome assembly provides insights into flower coloration mechanisms of Canna indica.</title>
        <authorList>
            <person name="Li C."/>
        </authorList>
    </citation>
    <scope>NUCLEOTIDE SEQUENCE [LARGE SCALE GENOMIC DNA]</scope>
    <source>
        <tissue evidence="2">Flower</tissue>
    </source>
</reference>
<dbReference type="EMBL" id="CP136892">
    <property type="protein sequence ID" value="WOL01180.1"/>
    <property type="molecule type" value="Genomic_DNA"/>
</dbReference>
<keyword evidence="3" id="KW-1185">Reference proteome</keyword>
<dbReference type="Proteomes" id="UP001327560">
    <property type="component" value="Chromosome 3"/>
</dbReference>
<organism evidence="2 3">
    <name type="scientific">Canna indica</name>
    <name type="common">Indian-shot</name>
    <dbReference type="NCBI Taxonomy" id="4628"/>
    <lineage>
        <taxon>Eukaryota</taxon>
        <taxon>Viridiplantae</taxon>
        <taxon>Streptophyta</taxon>
        <taxon>Embryophyta</taxon>
        <taxon>Tracheophyta</taxon>
        <taxon>Spermatophyta</taxon>
        <taxon>Magnoliopsida</taxon>
        <taxon>Liliopsida</taxon>
        <taxon>Zingiberales</taxon>
        <taxon>Cannaceae</taxon>
        <taxon>Canna</taxon>
    </lineage>
</organism>
<sequence>MRLAGAPRAVLALGGTLLKSPTIRRDLVDCLRFLAWERLKGSVRFRGALGALNKMVERFGSKNACVGWNSLGAGFALQVGKALAKQGGGDDASRQSHGDVAQNGSRPISEMTGL</sequence>
<name>A0AAQ3K3C0_9LILI</name>
<evidence type="ECO:0000313" key="3">
    <source>
        <dbReference type="Proteomes" id="UP001327560"/>
    </source>
</evidence>
<evidence type="ECO:0000313" key="2">
    <source>
        <dbReference type="EMBL" id="WOL01180.1"/>
    </source>
</evidence>
<proteinExistence type="predicted"/>
<dbReference type="PANTHER" id="PTHR31479">
    <property type="entry name" value="ALPHA/BETA-HYDROLASES SUPERFAMILY PROTEIN"/>
    <property type="match status" value="1"/>
</dbReference>
<dbReference type="PANTHER" id="PTHR31479:SF40">
    <property type="entry name" value="OS01G0751600 PROTEIN"/>
    <property type="match status" value="1"/>
</dbReference>
<protein>
    <submittedName>
        <fullName evidence="2">GDSL esterase/lipase</fullName>
    </submittedName>
</protein>
<gene>
    <name evidence="2" type="ORF">Cni_G09894</name>
</gene>
<dbReference type="AlphaFoldDB" id="A0AAQ3K3C0"/>
<accession>A0AAQ3K3C0</accession>
<feature type="region of interest" description="Disordered" evidence="1">
    <location>
        <begin position="85"/>
        <end position="114"/>
    </location>
</feature>
<evidence type="ECO:0000256" key="1">
    <source>
        <dbReference type="SAM" id="MobiDB-lite"/>
    </source>
</evidence>